<dbReference type="EMBL" id="JAMTCD010000013">
    <property type="protein sequence ID" value="MCT7942378.1"/>
    <property type="molecule type" value="Genomic_DNA"/>
</dbReference>
<dbReference type="Proteomes" id="UP001155546">
    <property type="component" value="Unassembled WGS sequence"/>
</dbReference>
<comment type="caution">
    <text evidence="1">The sequence shown here is derived from an EMBL/GenBank/DDBJ whole genome shotgun (WGS) entry which is preliminary data.</text>
</comment>
<dbReference type="RefSeq" id="WP_261298744.1">
    <property type="nucleotide sequence ID" value="NZ_JAMTCD010000013.1"/>
</dbReference>
<evidence type="ECO:0000313" key="1">
    <source>
        <dbReference type="EMBL" id="MCT7942378.1"/>
    </source>
</evidence>
<evidence type="ECO:0000313" key="2">
    <source>
        <dbReference type="Proteomes" id="UP001155546"/>
    </source>
</evidence>
<reference evidence="1" key="1">
    <citation type="journal article" date="2023" name="Int. J. Syst. Evol. Microbiol.">
        <title>&lt;i&gt;Shewanella septentrionalis&lt;/i&gt; sp. nov. and &lt;i&gt;Shewanella holmiensis&lt;/i&gt; sp. nov., isolated from Baltic Sea water and sediments.</title>
        <authorList>
            <person name="Martin-Rodriguez A.J."/>
            <person name="Thorell K."/>
            <person name="Joffre E."/>
            <person name="Jensie-Markopoulos S."/>
            <person name="Moore E.R.B."/>
            <person name="Sjoling A."/>
        </authorList>
    </citation>
    <scope>NUCLEOTIDE SEQUENCE</scope>
    <source>
        <strain evidence="1">SP1S2-7</strain>
    </source>
</reference>
<keyword evidence="2" id="KW-1185">Reference proteome</keyword>
<protein>
    <submittedName>
        <fullName evidence="1">Uncharacterized protein</fullName>
    </submittedName>
</protein>
<proteinExistence type="predicted"/>
<organism evidence="1 2">
    <name type="scientific">Shewanella holmiensis</name>
    <dbReference type="NCBI Taxonomy" id="2952222"/>
    <lineage>
        <taxon>Bacteria</taxon>
        <taxon>Pseudomonadati</taxon>
        <taxon>Pseudomonadota</taxon>
        <taxon>Gammaproteobacteria</taxon>
        <taxon>Alteromonadales</taxon>
        <taxon>Shewanellaceae</taxon>
        <taxon>Shewanella</taxon>
    </lineage>
</organism>
<name>A0A9X3AWI2_9GAMM</name>
<sequence length="319" mass="35028">MGLPVTVYSSNDVGAPQLSSTTKPLPSEIINILKKCLVEGYGSKAPLGWSVAFEDSGTFKIAFRNSTVDGSGGYVQYWSDNGLDATNSNLSLKSAMGMSALDNFNKAGYRFRHWNSTTNKKWTLIGTSTGFYFIQRFTTHDLNFLNSSQYEIVYFVGDLDSNYINDSCKFTIAAPNFGGDMTNINYGHSLAILGTTSCNKIYGVDGNEKENPHSVDTGTYTSSVTGSNYTLETQGITPILAPVIIRTTSPSSTDIDNISCSISGKNPWFRGVIPGLVSIGFCGYGDHTWPTIKNWNGHDYMLLRGYYNGVWLNISEWYS</sequence>
<dbReference type="AlphaFoldDB" id="A0A9X3AWI2"/>
<gene>
    <name evidence="1" type="ORF">NE535_11300</name>
</gene>
<accession>A0A9X3AWI2</accession>